<comment type="caution">
    <text evidence="15">The sequence shown here is derived from an EMBL/GenBank/DDBJ whole genome shotgun (WGS) entry which is preliminary data.</text>
</comment>
<keyword evidence="5 13" id="KW-0349">Heme</keyword>
<dbReference type="InterPro" id="IPR036396">
    <property type="entry name" value="Cyt_P450_sf"/>
</dbReference>
<dbReference type="InterPro" id="IPR002403">
    <property type="entry name" value="Cyt_P450_E_grp-IV"/>
</dbReference>
<dbReference type="GO" id="GO:0005506">
    <property type="term" value="F:iron ion binding"/>
    <property type="evidence" value="ECO:0007669"/>
    <property type="project" value="InterPro"/>
</dbReference>
<feature type="binding site" description="axial binding residue" evidence="13">
    <location>
        <position position="527"/>
    </location>
    <ligand>
        <name>heme</name>
        <dbReference type="ChEBI" id="CHEBI:30413"/>
    </ligand>
    <ligandPart>
        <name>Fe</name>
        <dbReference type="ChEBI" id="CHEBI:18248"/>
    </ligandPart>
</feature>
<evidence type="ECO:0000256" key="9">
    <source>
        <dbReference type="ARBA" id="ARBA00023002"/>
    </source>
</evidence>
<keyword evidence="12 14" id="KW-0472">Membrane</keyword>
<organism evidence="15 16">
    <name type="scientific">Paramarasmius palmivorus</name>
    <dbReference type="NCBI Taxonomy" id="297713"/>
    <lineage>
        <taxon>Eukaryota</taxon>
        <taxon>Fungi</taxon>
        <taxon>Dikarya</taxon>
        <taxon>Basidiomycota</taxon>
        <taxon>Agaricomycotina</taxon>
        <taxon>Agaricomycetes</taxon>
        <taxon>Agaricomycetidae</taxon>
        <taxon>Agaricales</taxon>
        <taxon>Marasmiineae</taxon>
        <taxon>Marasmiaceae</taxon>
        <taxon>Paramarasmius</taxon>
    </lineage>
</organism>
<dbReference type="EMBL" id="JAYKXP010000013">
    <property type="protein sequence ID" value="KAK7051227.1"/>
    <property type="molecule type" value="Genomic_DNA"/>
</dbReference>
<evidence type="ECO:0000256" key="11">
    <source>
        <dbReference type="ARBA" id="ARBA00023033"/>
    </source>
</evidence>
<dbReference type="PANTHER" id="PTHR24305:SF166">
    <property type="entry name" value="CYTOCHROME P450 12A4, MITOCHONDRIAL-RELATED"/>
    <property type="match status" value="1"/>
</dbReference>
<dbReference type="GO" id="GO:0004497">
    <property type="term" value="F:monooxygenase activity"/>
    <property type="evidence" value="ECO:0007669"/>
    <property type="project" value="UniProtKB-KW"/>
</dbReference>
<comment type="cofactor">
    <cofactor evidence="1 13">
        <name>heme</name>
        <dbReference type="ChEBI" id="CHEBI:30413"/>
    </cofactor>
</comment>
<dbReference type="InterPro" id="IPR050121">
    <property type="entry name" value="Cytochrome_P450_monoxygenase"/>
</dbReference>
<keyword evidence="16" id="KW-1185">Reference proteome</keyword>
<proteinExistence type="inferred from homology"/>
<evidence type="ECO:0000256" key="2">
    <source>
        <dbReference type="ARBA" id="ARBA00004370"/>
    </source>
</evidence>
<evidence type="ECO:0000256" key="12">
    <source>
        <dbReference type="ARBA" id="ARBA00023136"/>
    </source>
</evidence>
<dbReference type="Gene3D" id="1.10.630.10">
    <property type="entry name" value="Cytochrome P450"/>
    <property type="match status" value="1"/>
</dbReference>
<evidence type="ECO:0000256" key="6">
    <source>
        <dbReference type="ARBA" id="ARBA00022692"/>
    </source>
</evidence>
<dbReference type="SUPFAM" id="SSF48264">
    <property type="entry name" value="Cytochrome P450"/>
    <property type="match status" value="1"/>
</dbReference>
<keyword evidence="11" id="KW-0503">Monooxygenase</keyword>
<dbReference type="Proteomes" id="UP001383192">
    <property type="component" value="Unassembled WGS sequence"/>
</dbReference>
<evidence type="ECO:0008006" key="17">
    <source>
        <dbReference type="Google" id="ProtNLM"/>
    </source>
</evidence>
<evidence type="ECO:0000256" key="3">
    <source>
        <dbReference type="ARBA" id="ARBA00004721"/>
    </source>
</evidence>
<dbReference type="PRINTS" id="PR00385">
    <property type="entry name" value="P450"/>
</dbReference>
<evidence type="ECO:0000313" key="16">
    <source>
        <dbReference type="Proteomes" id="UP001383192"/>
    </source>
</evidence>
<comment type="similarity">
    <text evidence="4">Belongs to the cytochrome P450 family.</text>
</comment>
<dbReference type="InterPro" id="IPR001128">
    <property type="entry name" value="Cyt_P450"/>
</dbReference>
<dbReference type="PRINTS" id="PR00465">
    <property type="entry name" value="EP450IV"/>
</dbReference>
<evidence type="ECO:0000256" key="8">
    <source>
        <dbReference type="ARBA" id="ARBA00022989"/>
    </source>
</evidence>
<comment type="subcellular location">
    <subcellularLocation>
        <location evidence="2">Membrane</location>
    </subcellularLocation>
</comment>
<dbReference type="GO" id="GO:0020037">
    <property type="term" value="F:heme binding"/>
    <property type="evidence" value="ECO:0007669"/>
    <property type="project" value="InterPro"/>
</dbReference>
<feature type="transmembrane region" description="Helical" evidence="14">
    <location>
        <begin position="20"/>
        <end position="40"/>
    </location>
</feature>
<evidence type="ECO:0000256" key="7">
    <source>
        <dbReference type="ARBA" id="ARBA00022723"/>
    </source>
</evidence>
<keyword evidence="9" id="KW-0560">Oxidoreductase</keyword>
<dbReference type="GO" id="GO:0016705">
    <property type="term" value="F:oxidoreductase activity, acting on paired donors, with incorporation or reduction of molecular oxygen"/>
    <property type="evidence" value="ECO:0007669"/>
    <property type="project" value="InterPro"/>
</dbReference>
<evidence type="ECO:0000313" key="15">
    <source>
        <dbReference type="EMBL" id="KAK7051227.1"/>
    </source>
</evidence>
<accession>A0AAW0DK27</accession>
<keyword evidence="10 13" id="KW-0408">Iron</keyword>
<evidence type="ECO:0000256" key="1">
    <source>
        <dbReference type="ARBA" id="ARBA00001971"/>
    </source>
</evidence>
<reference evidence="15 16" key="1">
    <citation type="submission" date="2024-01" db="EMBL/GenBank/DDBJ databases">
        <title>A draft genome for a cacao thread blight-causing isolate of Paramarasmius palmivorus.</title>
        <authorList>
            <person name="Baruah I.K."/>
            <person name="Bukari Y."/>
            <person name="Amoako-Attah I."/>
            <person name="Meinhardt L.W."/>
            <person name="Bailey B.A."/>
            <person name="Cohen S.P."/>
        </authorList>
    </citation>
    <scope>NUCLEOTIDE SEQUENCE [LARGE SCALE GENOMIC DNA]</scope>
    <source>
        <strain evidence="15 16">GH-12</strain>
    </source>
</reference>
<comment type="pathway">
    <text evidence="3">Secondary metabolite biosynthesis; terpenoid biosynthesis.</text>
</comment>
<evidence type="ECO:0000256" key="13">
    <source>
        <dbReference type="PIRSR" id="PIRSR602403-1"/>
    </source>
</evidence>
<gene>
    <name evidence="15" type="ORF">VNI00_004727</name>
</gene>
<evidence type="ECO:0000256" key="4">
    <source>
        <dbReference type="ARBA" id="ARBA00010617"/>
    </source>
</evidence>
<name>A0AAW0DK27_9AGAR</name>
<dbReference type="GO" id="GO:0016020">
    <property type="term" value="C:membrane"/>
    <property type="evidence" value="ECO:0007669"/>
    <property type="project" value="UniProtKB-SubCell"/>
</dbReference>
<keyword evidence="8 14" id="KW-1133">Transmembrane helix</keyword>
<protein>
    <recommendedName>
        <fullName evidence="17">Cytochrome P450</fullName>
    </recommendedName>
</protein>
<dbReference type="AlphaFoldDB" id="A0AAW0DK27"/>
<keyword evidence="7 13" id="KW-0479">Metal-binding</keyword>
<dbReference type="PANTHER" id="PTHR24305">
    <property type="entry name" value="CYTOCHROME P450"/>
    <property type="match status" value="1"/>
</dbReference>
<dbReference type="Pfam" id="PF00067">
    <property type="entry name" value="p450"/>
    <property type="match status" value="2"/>
</dbReference>
<evidence type="ECO:0000256" key="14">
    <source>
        <dbReference type="SAM" id="Phobius"/>
    </source>
</evidence>
<evidence type="ECO:0000256" key="5">
    <source>
        <dbReference type="ARBA" id="ARBA00022617"/>
    </source>
</evidence>
<evidence type="ECO:0000256" key="10">
    <source>
        <dbReference type="ARBA" id="ARBA00023004"/>
    </source>
</evidence>
<sequence>MSPTSFFCQGSNEHSWLPMVPGIFLATFTAFLIPAVYGLYRIILYPKYFSPLRNVPGPPLGPNYLIGRFGEMINGEAGIPQREWVKEHGQAIRAVGPLGVERMIFCRPEALHKILVTGWLVNPRPKFMRDILGTVAGYGLLTVTGNEHKQMRKAMNPAFSIASLSSQIDMYYDAIDSLVDILDAKISEEERRAGKGTGKVEKMYEWMSKVTLDIICMAAFGYNSDSLHNPHNELAEAYEELISLQTEHSFDLIRTPQGQNISRFIALNLVPGVPRLMNSEWGWKHRHRIAKLPALKPAAVMLDAMHRIKAVSASILAERMKEAEAISTDDTLAKKDIMSLLVRARKAEMDRQVQDKASAHQAGGVYTMSDKEMMDQVLTFLGAGHETTASGLAWTLWLLANDKESQRKLREELLPLLQADESGIKRGRLGYRELKDLTWMDCVVNESLRLYPPVPMTFRQAATTDIIDGVTVPKGTLFYIPIRVVNTLKDVWGDDAEEFKPSRWLNLPESYNSTFSVLSFIAGPHACIGKTMAIVEMKAVLAGLIANFEFDLAYEGQRAHPTAAVTMKPADNMPLRVRRV</sequence>
<keyword evidence="6 14" id="KW-0812">Transmembrane</keyword>